<dbReference type="AlphaFoldDB" id="A0A1H6UCT8"/>
<protein>
    <recommendedName>
        <fullName evidence="3 9">3-deoxy-D-manno-octulosonic acid transferase</fullName>
        <shortName evidence="9">Kdo transferase</shortName>
        <ecNumber evidence="2 9">2.4.99.12</ecNumber>
    </recommendedName>
    <alternativeName>
        <fullName evidence="5 9">Lipid IV(A) 3-deoxy-D-manno-octulosonic acid transferase</fullName>
    </alternativeName>
</protein>
<dbReference type="UniPathway" id="UPA00958"/>
<evidence type="ECO:0000256" key="1">
    <source>
        <dbReference type="ARBA" id="ARBA00004713"/>
    </source>
</evidence>
<evidence type="ECO:0000256" key="2">
    <source>
        <dbReference type="ARBA" id="ARBA00012621"/>
    </source>
</evidence>
<evidence type="ECO:0000256" key="4">
    <source>
        <dbReference type="ARBA" id="ARBA00022679"/>
    </source>
</evidence>
<dbReference type="Pfam" id="PF04413">
    <property type="entry name" value="Glycos_transf_N"/>
    <property type="match status" value="1"/>
</dbReference>
<evidence type="ECO:0000256" key="3">
    <source>
        <dbReference type="ARBA" id="ARBA00019077"/>
    </source>
</evidence>
<dbReference type="Gene3D" id="3.40.50.11720">
    <property type="entry name" value="3-Deoxy-D-manno-octulosonic-acid transferase, N-terminal domain"/>
    <property type="match status" value="1"/>
</dbReference>
<reference evidence="12" key="1">
    <citation type="submission" date="2016-10" db="EMBL/GenBank/DDBJ databases">
        <authorList>
            <person name="Varghese N."/>
            <person name="Submissions S."/>
        </authorList>
    </citation>
    <scope>NUCLEOTIDE SEQUENCE [LARGE SCALE GENOMIC DNA]</scope>
    <source>
        <strain evidence="12">DSM 7165</strain>
    </source>
</reference>
<dbReference type="InterPro" id="IPR007507">
    <property type="entry name" value="Glycos_transf_N"/>
</dbReference>
<name>A0A1H6UCT8_9GAMM</name>
<evidence type="ECO:0000259" key="10">
    <source>
        <dbReference type="Pfam" id="PF04413"/>
    </source>
</evidence>
<dbReference type="RefSeq" id="WP_177166896.1">
    <property type="nucleotide sequence ID" value="NZ_FNYH01000015.1"/>
</dbReference>
<evidence type="ECO:0000256" key="9">
    <source>
        <dbReference type="RuleBase" id="RU365103"/>
    </source>
</evidence>
<keyword evidence="12" id="KW-1185">Reference proteome</keyword>
<dbReference type="GO" id="GO:0009244">
    <property type="term" value="P:lipopolysaccharide core region biosynthetic process"/>
    <property type="evidence" value="ECO:0007669"/>
    <property type="project" value="UniProtKB-UniRule"/>
</dbReference>
<organism evidence="11 12">
    <name type="scientific">Allopseudospirillum japonicum</name>
    <dbReference type="NCBI Taxonomy" id="64971"/>
    <lineage>
        <taxon>Bacteria</taxon>
        <taxon>Pseudomonadati</taxon>
        <taxon>Pseudomonadota</taxon>
        <taxon>Gammaproteobacteria</taxon>
        <taxon>Oceanospirillales</taxon>
        <taxon>Oceanospirillaceae</taxon>
        <taxon>Allopseudospirillum</taxon>
    </lineage>
</organism>
<dbReference type="EC" id="2.4.99.12" evidence="2 9"/>
<feature type="domain" description="3-deoxy-D-manno-octulosonic-acid transferase N-terminal" evidence="10">
    <location>
        <begin position="40"/>
        <end position="220"/>
    </location>
</feature>
<sequence>MRFKIPWWRFLYTGILALCLPLLSKRLIRECPKGEAGTYFKERLGYLPKTPTGAPAPLWIHCASMGEVITAEPLIRALLQTPQYQHLPVLITCMTATGAAQIRQRFQDYPNVTQAFLPLDFPFCVQTSIQRVCPRLVIILETELWPNWLTATQKSTCPILLINGRLSAKSLRRYQQLRWLFMPALACIDAFILKSLADQQAFEQLGVPLEKTQISPNLKLLSQVPESVHQSLQDWQTTLGQRPIWVAASTHLGEETQILQTHRFVLQTYPQALLILVPRHPQRFAQVAQQLQQEAWCFCQRSQETWPNIQHQVWLGDSLGELLLYYGVADAAFIGGTWHPDIGGHNPLEALIMQTRTFWGPHHQQQADLADLLTTHKLITQVESPEQLAQALISFWQKASETEQNMQEILQSQQSLALNLPLDLIKSYLNKQQIP</sequence>
<dbReference type="InterPro" id="IPR039901">
    <property type="entry name" value="Kdotransferase"/>
</dbReference>
<feature type="site" description="Transition state stabilizer" evidence="8">
    <location>
        <position position="141"/>
    </location>
</feature>
<comment type="function">
    <text evidence="9">Involved in lipopolysaccharide (LPS) biosynthesis. Catalyzes the transfer of 3-deoxy-D-manno-octulosonate (Kdo) residue(s) from CMP-Kdo to lipid IV(A), the tetraacyldisaccharide-1,4'-bisphosphate precursor of lipid A.</text>
</comment>
<evidence type="ECO:0000256" key="5">
    <source>
        <dbReference type="ARBA" id="ARBA00031445"/>
    </source>
</evidence>
<dbReference type="GO" id="GO:0005886">
    <property type="term" value="C:plasma membrane"/>
    <property type="evidence" value="ECO:0007669"/>
    <property type="project" value="UniProtKB-SubCell"/>
</dbReference>
<comment type="subcellular location">
    <subcellularLocation>
        <location evidence="9">Cell membrane</location>
    </subcellularLocation>
</comment>
<dbReference type="InterPro" id="IPR038107">
    <property type="entry name" value="Glycos_transf_N_sf"/>
</dbReference>
<comment type="similarity">
    <text evidence="9">Belongs to the glycosyltransferase group 1 family.</text>
</comment>
<dbReference type="GO" id="GO:0009245">
    <property type="term" value="P:lipid A biosynthetic process"/>
    <property type="evidence" value="ECO:0007669"/>
    <property type="project" value="TreeGrafter"/>
</dbReference>
<evidence type="ECO:0000256" key="6">
    <source>
        <dbReference type="ARBA" id="ARBA00049183"/>
    </source>
</evidence>
<dbReference type="PANTHER" id="PTHR42755:SF1">
    <property type="entry name" value="3-DEOXY-D-MANNO-OCTULOSONIC ACID TRANSFERASE, MITOCHONDRIAL-RELATED"/>
    <property type="match status" value="1"/>
</dbReference>
<dbReference type="Gene3D" id="3.40.50.2000">
    <property type="entry name" value="Glycogen Phosphorylase B"/>
    <property type="match status" value="1"/>
</dbReference>
<comment type="pathway">
    <text evidence="1 9">Bacterial outer membrane biogenesis; LPS core biosynthesis.</text>
</comment>
<feature type="active site" description="Proton acceptor" evidence="7">
    <location>
        <position position="67"/>
    </location>
</feature>
<evidence type="ECO:0000256" key="8">
    <source>
        <dbReference type="PIRSR" id="PIRSR639901-2"/>
    </source>
</evidence>
<accession>A0A1H6UCT8</accession>
<evidence type="ECO:0000313" key="12">
    <source>
        <dbReference type="Proteomes" id="UP000242999"/>
    </source>
</evidence>
<keyword evidence="9" id="KW-0472">Membrane</keyword>
<dbReference type="GO" id="GO:0043842">
    <property type="term" value="F:Kdo transferase activity"/>
    <property type="evidence" value="ECO:0007669"/>
    <property type="project" value="UniProtKB-EC"/>
</dbReference>
<evidence type="ECO:0000256" key="7">
    <source>
        <dbReference type="PIRSR" id="PIRSR639901-1"/>
    </source>
</evidence>
<feature type="site" description="Transition state stabilizer" evidence="8">
    <location>
        <position position="219"/>
    </location>
</feature>
<dbReference type="PANTHER" id="PTHR42755">
    <property type="entry name" value="3-DEOXY-MANNO-OCTULOSONATE CYTIDYLYLTRANSFERASE"/>
    <property type="match status" value="1"/>
</dbReference>
<proteinExistence type="inferred from homology"/>
<dbReference type="STRING" id="64971.SAMN05421831_11535"/>
<gene>
    <name evidence="11" type="ORF">SAMN05421831_11535</name>
</gene>
<keyword evidence="4 9" id="KW-0808">Transferase</keyword>
<keyword evidence="9" id="KW-0448">Lipopolysaccharide biosynthesis</keyword>
<keyword evidence="9" id="KW-1003">Cell membrane</keyword>
<dbReference type="Proteomes" id="UP000242999">
    <property type="component" value="Unassembled WGS sequence"/>
</dbReference>
<evidence type="ECO:0000313" key="11">
    <source>
        <dbReference type="EMBL" id="SEI88454.1"/>
    </source>
</evidence>
<comment type="catalytic activity">
    <reaction evidence="6 9">
        <text>lipid IVA (E. coli) + CMP-3-deoxy-beta-D-manno-octulosonate = alpha-Kdo-(2-&gt;6)-lipid IVA (E. coli) + CMP + H(+)</text>
        <dbReference type="Rhea" id="RHEA:28066"/>
        <dbReference type="ChEBI" id="CHEBI:15378"/>
        <dbReference type="ChEBI" id="CHEBI:58603"/>
        <dbReference type="ChEBI" id="CHEBI:60364"/>
        <dbReference type="ChEBI" id="CHEBI:60377"/>
        <dbReference type="ChEBI" id="CHEBI:85987"/>
        <dbReference type="EC" id="2.4.99.12"/>
    </reaction>
</comment>
<dbReference type="EMBL" id="FNYH01000015">
    <property type="protein sequence ID" value="SEI88454.1"/>
    <property type="molecule type" value="Genomic_DNA"/>
</dbReference>